<dbReference type="PANTHER" id="PTHR42160">
    <property type="entry name" value="URACIL-DNA GLYCOSYLASE SUPERFAMILY PROTEIN"/>
    <property type="match status" value="1"/>
</dbReference>
<dbReference type="Gene3D" id="3.40.470.10">
    <property type="entry name" value="Uracil-DNA glycosylase-like domain"/>
    <property type="match status" value="1"/>
</dbReference>
<dbReference type="InterPro" id="IPR036895">
    <property type="entry name" value="Uracil-DNA_glycosylase-like_sf"/>
</dbReference>
<accession>A0A4R2LHY4</accession>
<keyword evidence="3" id="KW-1185">Reference proteome</keyword>
<sequence>MPDINHTFMNLREQILSCRQCQSDFGFEPHPIVFGNPGAKIMQISQAPSRTVHNTGKPFNDASGRRLRSEWYRISDEIFYNPDNFYIVSIAHCYPGKNPKGGDNRPPKCCADKWLSQELRLVQNEIYILIGSSAASYFFPKQKLTDLVFQDLTLNEKKTFVLPHPSPLNMKWFRDYPEFMEKRIIEIEKAVHKTLGISRFSCTAL</sequence>
<dbReference type="SUPFAM" id="SSF52141">
    <property type="entry name" value="Uracil-DNA glycosylase-like"/>
    <property type="match status" value="1"/>
</dbReference>
<dbReference type="SMART" id="SM00987">
    <property type="entry name" value="UreE_C"/>
    <property type="match status" value="1"/>
</dbReference>
<protein>
    <submittedName>
        <fullName evidence="2">Uracil-DNA glycosylase family 4</fullName>
    </submittedName>
</protein>
<comment type="caution">
    <text evidence="2">The sequence shown here is derived from an EMBL/GenBank/DDBJ whole genome shotgun (WGS) entry which is preliminary data.</text>
</comment>
<proteinExistence type="predicted"/>
<dbReference type="InterPro" id="IPR005122">
    <property type="entry name" value="Uracil-DNA_glycosylase-like"/>
</dbReference>
<dbReference type="PANTHER" id="PTHR42160:SF1">
    <property type="entry name" value="URACIL-DNA GLYCOSYLASE SUPERFAMILY PROTEIN"/>
    <property type="match status" value="1"/>
</dbReference>
<dbReference type="AlphaFoldDB" id="A0A4R2LHY4"/>
<evidence type="ECO:0000259" key="1">
    <source>
        <dbReference type="SMART" id="SM00986"/>
    </source>
</evidence>
<reference evidence="2 3" key="1">
    <citation type="submission" date="2019-03" db="EMBL/GenBank/DDBJ databases">
        <title>Genomic Encyclopedia of Type Strains, Phase IV (KMG-IV): sequencing the most valuable type-strain genomes for metagenomic binning, comparative biology and taxonomic classification.</title>
        <authorList>
            <person name="Goeker M."/>
        </authorList>
    </citation>
    <scope>NUCLEOTIDE SEQUENCE [LARGE SCALE GENOMIC DNA]</scope>
    <source>
        <strain evidence="2 3">DSM 28559</strain>
    </source>
</reference>
<dbReference type="EMBL" id="SLXA01000002">
    <property type="protein sequence ID" value="TCO85873.1"/>
    <property type="molecule type" value="Genomic_DNA"/>
</dbReference>
<gene>
    <name evidence="2" type="ORF">EV212_102190</name>
</gene>
<dbReference type="InterPro" id="IPR047124">
    <property type="entry name" value="HI_0220.2"/>
</dbReference>
<organism evidence="2 3">
    <name type="scientific">Frisingicoccus caecimuris</name>
    <dbReference type="NCBI Taxonomy" id="1796636"/>
    <lineage>
        <taxon>Bacteria</taxon>
        <taxon>Bacillati</taxon>
        <taxon>Bacillota</taxon>
        <taxon>Clostridia</taxon>
        <taxon>Lachnospirales</taxon>
        <taxon>Lachnospiraceae</taxon>
        <taxon>Frisingicoccus</taxon>
    </lineage>
</organism>
<name>A0A4R2LHY4_9FIRM</name>
<dbReference type="RefSeq" id="WP_207669056.1">
    <property type="nucleotide sequence ID" value="NZ_JANKAQ010000001.1"/>
</dbReference>
<evidence type="ECO:0000313" key="2">
    <source>
        <dbReference type="EMBL" id="TCO85873.1"/>
    </source>
</evidence>
<dbReference type="Proteomes" id="UP000295711">
    <property type="component" value="Unassembled WGS sequence"/>
</dbReference>
<evidence type="ECO:0000313" key="3">
    <source>
        <dbReference type="Proteomes" id="UP000295711"/>
    </source>
</evidence>
<feature type="domain" description="Uracil-DNA glycosylase-like" evidence="1">
    <location>
        <begin position="32"/>
        <end position="188"/>
    </location>
</feature>
<dbReference type="CDD" id="cd10033">
    <property type="entry name" value="UDG_like"/>
    <property type="match status" value="1"/>
</dbReference>
<dbReference type="Pfam" id="PF03167">
    <property type="entry name" value="UDG"/>
    <property type="match status" value="1"/>
</dbReference>
<dbReference type="SMART" id="SM00986">
    <property type="entry name" value="UDG"/>
    <property type="match status" value="1"/>
</dbReference>